<dbReference type="Pfam" id="PF00155">
    <property type="entry name" value="Aminotran_1_2"/>
    <property type="match status" value="1"/>
</dbReference>
<comment type="pathway">
    <text evidence="2 11">Amino-acid biosynthesis; L-histidine biosynthesis; L-histidine from 5-phospho-alpha-D-ribose 1-diphosphate: step 7/9.</text>
</comment>
<dbReference type="EC" id="2.6.1.9" evidence="11"/>
<dbReference type="GO" id="GO:0000105">
    <property type="term" value="P:L-histidine biosynthetic process"/>
    <property type="evidence" value="ECO:0007669"/>
    <property type="project" value="UniProtKB-UniRule"/>
</dbReference>
<dbReference type="UniPathway" id="UPA00031">
    <property type="reaction ID" value="UER00012"/>
</dbReference>
<evidence type="ECO:0000256" key="11">
    <source>
        <dbReference type="HAMAP-Rule" id="MF_01023"/>
    </source>
</evidence>
<comment type="caution">
    <text evidence="13">The sequence shown here is derived from an EMBL/GenBank/DDBJ whole genome shotgun (WGS) entry which is preliminary data.</text>
</comment>
<dbReference type="InterPro" id="IPR015421">
    <property type="entry name" value="PyrdxlP-dep_Trfase_major"/>
</dbReference>
<dbReference type="Gene3D" id="3.90.1150.10">
    <property type="entry name" value="Aspartate Aminotransferase, domain 1"/>
    <property type="match status" value="1"/>
</dbReference>
<dbReference type="InterPro" id="IPR004839">
    <property type="entry name" value="Aminotransferase_I/II_large"/>
</dbReference>
<dbReference type="PANTHER" id="PTHR42885:SF2">
    <property type="entry name" value="HISTIDINOL-PHOSPHATE AMINOTRANSFERASE"/>
    <property type="match status" value="1"/>
</dbReference>
<proteinExistence type="inferred from homology"/>
<comment type="subunit">
    <text evidence="4 11">Homodimer.</text>
</comment>
<dbReference type="SUPFAM" id="SSF53383">
    <property type="entry name" value="PLP-dependent transferases"/>
    <property type="match status" value="1"/>
</dbReference>
<keyword evidence="7 11" id="KW-0808">Transferase</keyword>
<evidence type="ECO:0000256" key="6">
    <source>
        <dbReference type="ARBA" id="ARBA00022605"/>
    </source>
</evidence>
<dbReference type="GO" id="GO:0030170">
    <property type="term" value="F:pyridoxal phosphate binding"/>
    <property type="evidence" value="ECO:0007669"/>
    <property type="project" value="InterPro"/>
</dbReference>
<evidence type="ECO:0000256" key="8">
    <source>
        <dbReference type="ARBA" id="ARBA00022898"/>
    </source>
</evidence>
<evidence type="ECO:0000313" key="14">
    <source>
        <dbReference type="Proteomes" id="UP000318995"/>
    </source>
</evidence>
<dbReference type="InterPro" id="IPR015422">
    <property type="entry name" value="PyrdxlP-dep_Trfase_small"/>
</dbReference>
<evidence type="ECO:0000256" key="5">
    <source>
        <dbReference type="ARBA" id="ARBA00022576"/>
    </source>
</evidence>
<keyword evidence="6 11" id="KW-0028">Amino-acid biosynthesis</keyword>
<feature type="domain" description="Aminotransferase class I/classII large" evidence="12">
    <location>
        <begin position="22"/>
        <end position="352"/>
    </location>
</feature>
<comment type="similarity">
    <text evidence="3 11">Belongs to the class-II pyridoxal-phosphate-dependent aminotransferase family. Histidinol-phosphate aminotransferase subfamily.</text>
</comment>
<sequence>MFREDILRMSGYVPGEQPQGRKLVKLNTNENPYPPSAKVVAAIKVAAEAGLQRYPDPAATAFRRRAAEVLAADCAAITPDWILCGNGSDDILTIVTRSFVAPGQAVRYATPSYSLYKTLAEIQGVGQDVAPYEADWSLGYRFAQANDEGRPVRLAYLANPNSPSGTRMAPGEVAALADTLTCPLLVDEAYVDFAETSCLDLVRTNERVLVSRTLSKSYALAGLRFGYVVAQPQVIEQLGKVKDSYNCDTLAIAGATAAIDDQAWLAANVAKVRAERKRLAQAVADRGFVVTPSDANFLWCTHPSNEHMALYQRLRDGGVLVRYMAYEGWPAGYDGLRITVGTPAQTDALLTTLDAVMKR</sequence>
<evidence type="ECO:0000256" key="3">
    <source>
        <dbReference type="ARBA" id="ARBA00007970"/>
    </source>
</evidence>
<dbReference type="InterPro" id="IPR001917">
    <property type="entry name" value="Aminotrans_II_pyridoxalP_BS"/>
</dbReference>
<keyword evidence="9 11" id="KW-0368">Histidine biosynthesis</keyword>
<dbReference type="HAMAP" id="MF_01023">
    <property type="entry name" value="HisC_aminotrans_2"/>
    <property type="match status" value="1"/>
</dbReference>
<dbReference type="NCBIfam" id="TIGR01141">
    <property type="entry name" value="hisC"/>
    <property type="match status" value="1"/>
</dbReference>
<evidence type="ECO:0000259" key="12">
    <source>
        <dbReference type="Pfam" id="PF00155"/>
    </source>
</evidence>
<name>A0A5C5WCJ7_9BACT</name>
<comment type="catalytic activity">
    <reaction evidence="10 11">
        <text>L-histidinol phosphate + 2-oxoglutarate = 3-(imidazol-4-yl)-2-oxopropyl phosphate + L-glutamate</text>
        <dbReference type="Rhea" id="RHEA:23744"/>
        <dbReference type="ChEBI" id="CHEBI:16810"/>
        <dbReference type="ChEBI" id="CHEBI:29985"/>
        <dbReference type="ChEBI" id="CHEBI:57766"/>
        <dbReference type="ChEBI" id="CHEBI:57980"/>
        <dbReference type="EC" id="2.6.1.9"/>
    </reaction>
</comment>
<protein>
    <recommendedName>
        <fullName evidence="11">Histidinol-phosphate aminotransferase</fullName>
        <ecNumber evidence="11">2.6.1.9</ecNumber>
    </recommendedName>
    <alternativeName>
        <fullName evidence="11">Imidazole acetol-phosphate transaminase</fullName>
    </alternativeName>
</protein>
<dbReference type="PANTHER" id="PTHR42885">
    <property type="entry name" value="HISTIDINOL-PHOSPHATE AMINOTRANSFERASE-RELATED"/>
    <property type="match status" value="1"/>
</dbReference>
<keyword evidence="5 11" id="KW-0032">Aminotransferase</keyword>
<gene>
    <name evidence="11 13" type="primary">hisC</name>
    <name evidence="13" type="ORF">Pla111_00280</name>
</gene>
<evidence type="ECO:0000256" key="9">
    <source>
        <dbReference type="ARBA" id="ARBA00023102"/>
    </source>
</evidence>
<dbReference type="EMBL" id="SJPH01000001">
    <property type="protein sequence ID" value="TWT48267.1"/>
    <property type="molecule type" value="Genomic_DNA"/>
</dbReference>
<keyword evidence="8 11" id="KW-0663">Pyridoxal phosphate</keyword>
<organism evidence="13 14">
    <name type="scientific">Botrimarina hoheduenensis</name>
    <dbReference type="NCBI Taxonomy" id="2528000"/>
    <lineage>
        <taxon>Bacteria</taxon>
        <taxon>Pseudomonadati</taxon>
        <taxon>Planctomycetota</taxon>
        <taxon>Planctomycetia</taxon>
        <taxon>Pirellulales</taxon>
        <taxon>Lacipirellulaceae</taxon>
        <taxon>Botrimarina</taxon>
    </lineage>
</organism>
<dbReference type="GO" id="GO:0004400">
    <property type="term" value="F:histidinol-phosphate transaminase activity"/>
    <property type="evidence" value="ECO:0007669"/>
    <property type="project" value="UniProtKB-UniRule"/>
</dbReference>
<dbReference type="AlphaFoldDB" id="A0A5C5WCJ7"/>
<dbReference type="OrthoDB" id="9813612at2"/>
<dbReference type="Proteomes" id="UP000318995">
    <property type="component" value="Unassembled WGS sequence"/>
</dbReference>
<feature type="modified residue" description="N6-(pyridoxal phosphate)lysine" evidence="11">
    <location>
        <position position="216"/>
    </location>
</feature>
<dbReference type="CDD" id="cd00609">
    <property type="entry name" value="AAT_like"/>
    <property type="match status" value="1"/>
</dbReference>
<reference evidence="13 14" key="1">
    <citation type="submission" date="2019-02" db="EMBL/GenBank/DDBJ databases">
        <title>Deep-cultivation of Planctomycetes and their phenomic and genomic characterization uncovers novel biology.</title>
        <authorList>
            <person name="Wiegand S."/>
            <person name="Jogler M."/>
            <person name="Boedeker C."/>
            <person name="Pinto D."/>
            <person name="Vollmers J."/>
            <person name="Rivas-Marin E."/>
            <person name="Kohn T."/>
            <person name="Peeters S.H."/>
            <person name="Heuer A."/>
            <person name="Rast P."/>
            <person name="Oberbeckmann S."/>
            <person name="Bunk B."/>
            <person name="Jeske O."/>
            <person name="Meyerdierks A."/>
            <person name="Storesund J.E."/>
            <person name="Kallscheuer N."/>
            <person name="Luecker S."/>
            <person name="Lage O.M."/>
            <person name="Pohl T."/>
            <person name="Merkel B.J."/>
            <person name="Hornburger P."/>
            <person name="Mueller R.-W."/>
            <person name="Bruemmer F."/>
            <person name="Labrenz M."/>
            <person name="Spormann A.M."/>
            <person name="Op Den Camp H."/>
            <person name="Overmann J."/>
            <person name="Amann R."/>
            <person name="Jetten M.S.M."/>
            <person name="Mascher T."/>
            <person name="Medema M.H."/>
            <person name="Devos D.P."/>
            <person name="Kaster A.-K."/>
            <person name="Ovreas L."/>
            <person name="Rohde M."/>
            <person name="Galperin M.Y."/>
            <person name="Jogler C."/>
        </authorList>
    </citation>
    <scope>NUCLEOTIDE SEQUENCE [LARGE SCALE GENOMIC DNA]</scope>
    <source>
        <strain evidence="13 14">Pla111</strain>
    </source>
</reference>
<evidence type="ECO:0000256" key="1">
    <source>
        <dbReference type="ARBA" id="ARBA00001933"/>
    </source>
</evidence>
<evidence type="ECO:0000313" key="13">
    <source>
        <dbReference type="EMBL" id="TWT48267.1"/>
    </source>
</evidence>
<keyword evidence="14" id="KW-1185">Reference proteome</keyword>
<evidence type="ECO:0000256" key="7">
    <source>
        <dbReference type="ARBA" id="ARBA00022679"/>
    </source>
</evidence>
<evidence type="ECO:0000256" key="4">
    <source>
        <dbReference type="ARBA" id="ARBA00011738"/>
    </source>
</evidence>
<dbReference type="PROSITE" id="PS00599">
    <property type="entry name" value="AA_TRANSFER_CLASS_2"/>
    <property type="match status" value="1"/>
</dbReference>
<dbReference type="Gene3D" id="3.40.640.10">
    <property type="entry name" value="Type I PLP-dependent aspartate aminotransferase-like (Major domain)"/>
    <property type="match status" value="1"/>
</dbReference>
<comment type="cofactor">
    <cofactor evidence="1 11">
        <name>pyridoxal 5'-phosphate</name>
        <dbReference type="ChEBI" id="CHEBI:597326"/>
    </cofactor>
</comment>
<evidence type="ECO:0000256" key="10">
    <source>
        <dbReference type="ARBA" id="ARBA00047481"/>
    </source>
</evidence>
<accession>A0A5C5WCJ7</accession>
<dbReference type="InterPro" id="IPR015424">
    <property type="entry name" value="PyrdxlP-dep_Trfase"/>
</dbReference>
<dbReference type="InterPro" id="IPR005861">
    <property type="entry name" value="HisP_aminotrans"/>
</dbReference>
<dbReference type="RefSeq" id="WP_146570226.1">
    <property type="nucleotide sequence ID" value="NZ_SJPH01000001.1"/>
</dbReference>
<evidence type="ECO:0000256" key="2">
    <source>
        <dbReference type="ARBA" id="ARBA00005011"/>
    </source>
</evidence>